<reference evidence="6 7" key="1">
    <citation type="journal article" date="2023" name="Microb. Genom.">
        <title>Mesoterricola silvestris gen. nov., sp. nov., Mesoterricola sediminis sp. nov., Geothrix oryzae sp. nov., Geothrix edaphica sp. nov., Geothrix rubra sp. nov., and Geothrix limicola sp. nov., six novel members of Acidobacteriota isolated from soils.</title>
        <authorList>
            <person name="Weisberg A.J."/>
            <person name="Pearce E."/>
            <person name="Kramer C.G."/>
            <person name="Chang J.H."/>
            <person name="Clarke C.R."/>
        </authorList>
    </citation>
    <scope>NUCLEOTIDE SEQUENCE [LARGE SCALE GENOMIC DNA]</scope>
    <source>
        <strain evidence="6 7">NRRL_B-2795</strain>
    </source>
</reference>
<keyword evidence="7" id="KW-1185">Reference proteome</keyword>
<sequence length="351" mass="38558">MSAYQGAIGMTAMAGLISPDYMVLRPGSRVDSKYLHYLFRSAWFTGEVVQRLRGIGSVDLGNVRTPRINPDDFGAIEIPLPSLQEQRRIAAFLDAETARVDALAVAMHSQDASLKQRRLRVLDFASECAPRTPLVRLGYLSRLVTSGSRGWGEFASDTGSLFFRSANLYSDRVHPKLTNVVYVQVPASATSEAQRSRIELGDVLVGITGANAGWVCMANADVAGGHVSQHVCLVRPDKRRINGDWLALLIASPAIQSRLMGNQYGGTKTQLSLPDIREIRIPLVPVEQQIQMARSIIRQIDEIDRQRLLRQRQLALLTERRQALITAAVTGQFDVSSASGRNVTDGVTAYS</sequence>
<keyword evidence="6" id="KW-0255">Endonuclease</keyword>
<evidence type="ECO:0000256" key="1">
    <source>
        <dbReference type="ARBA" id="ARBA00010923"/>
    </source>
</evidence>
<dbReference type="InterPro" id="IPR051212">
    <property type="entry name" value="Type-I_RE_S_subunit"/>
</dbReference>
<comment type="subunit">
    <text evidence="4">The methyltransferase is composed of M and S polypeptides.</text>
</comment>
<dbReference type="GO" id="GO:0004519">
    <property type="term" value="F:endonuclease activity"/>
    <property type="evidence" value="ECO:0007669"/>
    <property type="project" value="UniProtKB-KW"/>
</dbReference>
<comment type="similarity">
    <text evidence="1">Belongs to the type-I restriction system S methylase family.</text>
</comment>
<evidence type="ECO:0000256" key="2">
    <source>
        <dbReference type="ARBA" id="ARBA00022747"/>
    </source>
</evidence>
<name>A0ABU4LE44_9ACTN</name>
<evidence type="ECO:0000313" key="6">
    <source>
        <dbReference type="EMBL" id="MDX2913681.1"/>
    </source>
</evidence>
<evidence type="ECO:0000256" key="3">
    <source>
        <dbReference type="ARBA" id="ARBA00023125"/>
    </source>
</evidence>
<feature type="domain" description="Type I restriction modification DNA specificity" evidence="5">
    <location>
        <begin position="197"/>
        <end position="301"/>
    </location>
</feature>
<keyword evidence="6" id="KW-0378">Hydrolase</keyword>
<keyword evidence="6" id="KW-0540">Nuclease</keyword>
<keyword evidence="3" id="KW-0238">DNA-binding</keyword>
<dbReference type="RefSeq" id="WP_179203263.1">
    <property type="nucleotide sequence ID" value="NZ_JAGJBZ010000003.1"/>
</dbReference>
<comment type="caution">
    <text evidence="6">The sequence shown here is derived from an EMBL/GenBank/DDBJ whole genome shotgun (WGS) entry which is preliminary data.</text>
</comment>
<dbReference type="InterPro" id="IPR000055">
    <property type="entry name" value="Restrct_endonuc_typeI_TRD"/>
</dbReference>
<proteinExistence type="inferred from homology"/>
<dbReference type="PANTHER" id="PTHR43140">
    <property type="entry name" value="TYPE-1 RESTRICTION ENZYME ECOKI SPECIFICITY PROTEIN"/>
    <property type="match status" value="1"/>
</dbReference>
<protein>
    <submittedName>
        <fullName evidence="6">Restriction endonuclease subunit S</fullName>
        <ecNumber evidence="6">3.1.21.-</ecNumber>
    </submittedName>
</protein>
<dbReference type="InterPro" id="IPR044946">
    <property type="entry name" value="Restrct_endonuc_typeI_TRD_sf"/>
</dbReference>
<dbReference type="SUPFAM" id="SSF116734">
    <property type="entry name" value="DNA methylase specificity domain"/>
    <property type="match status" value="2"/>
</dbReference>
<dbReference type="Proteomes" id="UP001271723">
    <property type="component" value="Unassembled WGS sequence"/>
</dbReference>
<dbReference type="EMBL" id="JARAVY010000016">
    <property type="protein sequence ID" value="MDX2913681.1"/>
    <property type="molecule type" value="Genomic_DNA"/>
</dbReference>
<dbReference type="Gene3D" id="3.90.220.20">
    <property type="entry name" value="DNA methylase specificity domains"/>
    <property type="match status" value="2"/>
</dbReference>
<evidence type="ECO:0000313" key="7">
    <source>
        <dbReference type="Proteomes" id="UP001271723"/>
    </source>
</evidence>
<organism evidence="6 7">
    <name type="scientific">Streptomyces griseiscabiei</name>
    <dbReference type="NCBI Taxonomy" id="2993540"/>
    <lineage>
        <taxon>Bacteria</taxon>
        <taxon>Bacillati</taxon>
        <taxon>Actinomycetota</taxon>
        <taxon>Actinomycetes</taxon>
        <taxon>Kitasatosporales</taxon>
        <taxon>Streptomycetaceae</taxon>
        <taxon>Streptomyces</taxon>
    </lineage>
</organism>
<feature type="domain" description="Type I restriction modification DNA specificity" evidence="5">
    <location>
        <begin position="60"/>
        <end position="95"/>
    </location>
</feature>
<accession>A0ABU4LE44</accession>
<gene>
    <name evidence="6" type="ORF">PV517_34075</name>
</gene>
<dbReference type="PANTHER" id="PTHR43140:SF1">
    <property type="entry name" value="TYPE I RESTRICTION ENZYME ECOKI SPECIFICITY SUBUNIT"/>
    <property type="match status" value="1"/>
</dbReference>
<dbReference type="EC" id="3.1.21.-" evidence="6"/>
<dbReference type="Pfam" id="PF01420">
    <property type="entry name" value="Methylase_S"/>
    <property type="match status" value="2"/>
</dbReference>
<keyword evidence="2" id="KW-0680">Restriction system</keyword>
<evidence type="ECO:0000256" key="4">
    <source>
        <dbReference type="ARBA" id="ARBA00038652"/>
    </source>
</evidence>
<evidence type="ECO:0000259" key="5">
    <source>
        <dbReference type="Pfam" id="PF01420"/>
    </source>
</evidence>
<dbReference type="GO" id="GO:0016787">
    <property type="term" value="F:hydrolase activity"/>
    <property type="evidence" value="ECO:0007669"/>
    <property type="project" value="UniProtKB-KW"/>
</dbReference>